<dbReference type="CDD" id="cd17316">
    <property type="entry name" value="MFS_SV2_like"/>
    <property type="match status" value="1"/>
</dbReference>
<dbReference type="PROSITE" id="PS50850">
    <property type="entry name" value="MFS"/>
    <property type="match status" value="1"/>
</dbReference>
<dbReference type="GO" id="GO:0005886">
    <property type="term" value="C:plasma membrane"/>
    <property type="evidence" value="ECO:0007669"/>
    <property type="project" value="TreeGrafter"/>
</dbReference>
<evidence type="ECO:0000256" key="5">
    <source>
        <dbReference type="SAM" id="Phobius"/>
    </source>
</evidence>
<evidence type="ECO:0000259" key="6">
    <source>
        <dbReference type="PROSITE" id="PS50850"/>
    </source>
</evidence>
<reference evidence="7" key="1">
    <citation type="submission" date="2016-09" db="EMBL/GenBank/DDBJ databases">
        <authorList>
            <person name="Capua I."/>
            <person name="De Benedictis P."/>
            <person name="Joannis T."/>
            <person name="Lombin L.H."/>
            <person name="Cattoli G."/>
        </authorList>
    </citation>
    <scope>NUCLEOTIDE SEQUENCE</scope>
    <source>
        <strain evidence="7">B9</strain>
    </source>
</reference>
<evidence type="ECO:0000256" key="1">
    <source>
        <dbReference type="ARBA" id="ARBA00004141"/>
    </source>
</evidence>
<feature type="transmembrane region" description="Helical" evidence="5">
    <location>
        <begin position="144"/>
        <end position="167"/>
    </location>
</feature>
<dbReference type="RefSeq" id="WP_340524403.1">
    <property type="nucleotide sequence ID" value="NZ_FMSH01000163.1"/>
</dbReference>
<feature type="transmembrane region" description="Helical" evidence="5">
    <location>
        <begin position="295"/>
        <end position="313"/>
    </location>
</feature>
<protein>
    <submittedName>
        <fullName evidence="7">Major facilitator superfamily MFS_1</fullName>
    </submittedName>
</protein>
<evidence type="ECO:0000256" key="2">
    <source>
        <dbReference type="ARBA" id="ARBA00022692"/>
    </source>
</evidence>
<dbReference type="PANTHER" id="PTHR23508">
    <property type="entry name" value="CARBOXYLIC ACID TRANSPORTER PROTEIN HOMOLOG"/>
    <property type="match status" value="1"/>
</dbReference>
<feature type="transmembrane region" description="Helical" evidence="5">
    <location>
        <begin position="257"/>
        <end position="275"/>
    </location>
</feature>
<feature type="transmembrane region" description="Helical" evidence="5">
    <location>
        <begin position="410"/>
        <end position="428"/>
    </location>
</feature>
<keyword evidence="4 5" id="KW-0472">Membrane</keyword>
<dbReference type="SUPFAM" id="SSF103473">
    <property type="entry name" value="MFS general substrate transporter"/>
    <property type="match status" value="1"/>
</dbReference>
<dbReference type="Gene3D" id="1.20.1250.20">
    <property type="entry name" value="MFS general substrate transporter like domains"/>
    <property type="match status" value="1"/>
</dbReference>
<dbReference type="Pfam" id="PF00083">
    <property type="entry name" value="Sugar_tr"/>
    <property type="match status" value="1"/>
</dbReference>
<dbReference type="GO" id="GO:0046943">
    <property type="term" value="F:carboxylic acid transmembrane transporter activity"/>
    <property type="evidence" value="ECO:0007669"/>
    <property type="project" value="TreeGrafter"/>
</dbReference>
<keyword evidence="3 5" id="KW-1133">Transmembrane helix</keyword>
<feature type="domain" description="Major facilitator superfamily (MFS) profile" evidence="6">
    <location>
        <begin position="20"/>
        <end position="435"/>
    </location>
</feature>
<dbReference type="PANTHER" id="PTHR23508:SF10">
    <property type="entry name" value="CARBOXYLIC ACID TRANSPORTER PROTEIN HOMOLOG"/>
    <property type="match status" value="1"/>
</dbReference>
<feature type="transmembrane region" description="Helical" evidence="5">
    <location>
        <begin position="20"/>
        <end position="46"/>
    </location>
</feature>
<feature type="transmembrane region" description="Helical" evidence="5">
    <location>
        <begin position="110"/>
        <end position="132"/>
    </location>
</feature>
<dbReference type="InterPro" id="IPR005829">
    <property type="entry name" value="Sugar_transporter_CS"/>
</dbReference>
<gene>
    <name evidence="7" type="ORF">CNECB9_2450015</name>
</gene>
<accession>A0A1K0IRY8</accession>
<name>A0A1K0IRY8_CUPNE</name>
<sequence length="463" mass="48643">MANTLIGIEDLPTSRFHKRIALVAAGGPFCDGYLLGIIVVALPFIAQDLALNALQIGLIGAASLVGMFVGGVVFGPMTDRFGRQKMYVLNLAVFVVCSLAHLVVEDVTALFVLRFVMGIALGADYPIATALAAEFLPRKLRGPVLASLVLLLWVGYTLSLSTGLFVSGSPGSVWRYILASAAIPSVIFLLLRLNVPESPRWLISAGRTEDARRIVAEHLGAQVDFAALVAETRVSTARRGLGLSSIRELLSRGYGRMLVFCSIFWMCQITPSFAIKTFQPMLLKSLGVTQPLAGSLVIISFAIVGTAIGMFIVNRIGRRTLCLASFVLATLALFLLGTPMSSIAAVAIGLFILFTMAEAAGSGLQFIYPNEIFPTDLRATGMGLAMSASRIGAAAGTFLLPAVLTRFGSATGLMIAGGISLLGLLVSARMAPETRDVSLGAANAPAAGSGAAACPCRRTEART</sequence>
<dbReference type="AlphaFoldDB" id="A0A1K0IRY8"/>
<dbReference type="PROSITE" id="PS00217">
    <property type="entry name" value="SUGAR_TRANSPORT_2"/>
    <property type="match status" value="1"/>
</dbReference>
<dbReference type="InterPro" id="IPR036259">
    <property type="entry name" value="MFS_trans_sf"/>
</dbReference>
<dbReference type="InterPro" id="IPR020846">
    <property type="entry name" value="MFS_dom"/>
</dbReference>
<feature type="transmembrane region" description="Helical" evidence="5">
    <location>
        <begin position="173"/>
        <end position="191"/>
    </location>
</feature>
<evidence type="ECO:0000313" key="7">
    <source>
        <dbReference type="EMBL" id="SCU75679.1"/>
    </source>
</evidence>
<proteinExistence type="predicted"/>
<feature type="transmembrane region" description="Helical" evidence="5">
    <location>
        <begin position="52"/>
        <end position="74"/>
    </location>
</feature>
<organism evidence="7">
    <name type="scientific">Cupriavidus necator</name>
    <name type="common">Alcaligenes eutrophus</name>
    <name type="synonym">Ralstonia eutropha</name>
    <dbReference type="NCBI Taxonomy" id="106590"/>
    <lineage>
        <taxon>Bacteria</taxon>
        <taxon>Pseudomonadati</taxon>
        <taxon>Pseudomonadota</taxon>
        <taxon>Betaproteobacteria</taxon>
        <taxon>Burkholderiales</taxon>
        <taxon>Burkholderiaceae</taxon>
        <taxon>Cupriavidus</taxon>
    </lineage>
</organism>
<feature type="transmembrane region" description="Helical" evidence="5">
    <location>
        <begin position="86"/>
        <end position="104"/>
    </location>
</feature>
<evidence type="ECO:0000256" key="3">
    <source>
        <dbReference type="ARBA" id="ARBA00022989"/>
    </source>
</evidence>
<dbReference type="InterPro" id="IPR005828">
    <property type="entry name" value="MFS_sugar_transport-like"/>
</dbReference>
<keyword evidence="2 5" id="KW-0812">Transmembrane</keyword>
<feature type="transmembrane region" description="Helical" evidence="5">
    <location>
        <begin position="343"/>
        <end position="368"/>
    </location>
</feature>
<dbReference type="EMBL" id="FMSH01000163">
    <property type="protein sequence ID" value="SCU75679.1"/>
    <property type="molecule type" value="Genomic_DNA"/>
</dbReference>
<evidence type="ECO:0000256" key="4">
    <source>
        <dbReference type="ARBA" id="ARBA00023136"/>
    </source>
</evidence>
<comment type="subcellular location">
    <subcellularLocation>
        <location evidence="1">Membrane</location>
        <topology evidence="1">Multi-pass membrane protein</topology>
    </subcellularLocation>
</comment>